<keyword evidence="2" id="KW-1185">Reference proteome</keyword>
<accession>A0A3R8NWM0</accession>
<sequence>MIEDDHMKNLSDKDIKEIKKWLNIDTYRQFENISLGRLYHELVMRSLFFRSDHGDVEIRLAEIYTKSLFSGEPFLITDSYMELLAIDNMLFPSPHFSITTTGRLADLCIHGMNDSLFSWDAKSDEYHVTKEFANTPIAKTLPVFFKNSIMIEIDFASGTDEEIIGSLREMLPQWRKIWGIEEDLSNTVRFGYGTIKKIINYRLIPMIDILIWAKHHDIRVSDDHLSSLLYDHADKEGRIRANNQIKDTDRPLALKAVCKPFIIQFHHFLNKNNHLKEMQVSDVITLADKD</sequence>
<dbReference type="Pfam" id="PF19924">
    <property type="entry name" value="DUF6387"/>
    <property type="match status" value="1"/>
</dbReference>
<name>A0A3R8NWM0_9GAMM</name>
<comment type="caution">
    <text evidence="1">The sequence shown here is derived from an EMBL/GenBank/DDBJ whole genome shotgun (WGS) entry which is preliminary data.</text>
</comment>
<protein>
    <submittedName>
        <fullName evidence="1">Uncharacterized protein</fullName>
    </submittedName>
</protein>
<dbReference type="EMBL" id="QHJW02000006">
    <property type="protein sequence ID" value="RRO11438.1"/>
    <property type="molecule type" value="Genomic_DNA"/>
</dbReference>
<evidence type="ECO:0000313" key="1">
    <source>
        <dbReference type="EMBL" id="RRO11438.1"/>
    </source>
</evidence>
<proteinExistence type="predicted"/>
<evidence type="ECO:0000313" key="2">
    <source>
        <dbReference type="Proteomes" id="UP000256817"/>
    </source>
</evidence>
<gene>
    <name evidence="1" type="ORF">DMB85_003805</name>
</gene>
<reference evidence="1" key="1">
    <citation type="submission" date="2018-11" db="EMBL/GenBank/DDBJ databases">
        <title>Draft genome sequences of proposed Pectobacterium aquaticum sp. nov. isolated in France from fresh water.</title>
        <authorList>
            <person name="Pedron J."/>
            <person name="Barny M.A."/>
        </authorList>
    </citation>
    <scope>NUCLEOTIDE SEQUENCE [LARGE SCALE GENOMIC DNA]</scope>
    <source>
        <strain evidence="1">A35-S23-M15</strain>
    </source>
</reference>
<organism evidence="1 2">
    <name type="scientific">Pectobacterium aquaticum</name>
    <dbReference type="NCBI Taxonomy" id="2204145"/>
    <lineage>
        <taxon>Bacteria</taxon>
        <taxon>Pseudomonadati</taxon>
        <taxon>Pseudomonadota</taxon>
        <taxon>Gammaproteobacteria</taxon>
        <taxon>Enterobacterales</taxon>
        <taxon>Pectobacteriaceae</taxon>
        <taxon>Pectobacterium</taxon>
    </lineage>
</organism>
<dbReference type="Proteomes" id="UP000256817">
    <property type="component" value="Unassembled WGS sequence"/>
</dbReference>
<dbReference type="InterPro" id="IPR045664">
    <property type="entry name" value="DUF6387"/>
</dbReference>